<gene>
    <name evidence="1" type="ORF">C5167_018587</name>
</gene>
<protein>
    <submittedName>
        <fullName evidence="1">Uncharacterized protein</fullName>
    </submittedName>
</protein>
<dbReference type="AlphaFoldDB" id="A0A4Y7IRP0"/>
<organism evidence="1 2">
    <name type="scientific">Papaver somniferum</name>
    <name type="common">Opium poppy</name>
    <dbReference type="NCBI Taxonomy" id="3469"/>
    <lineage>
        <taxon>Eukaryota</taxon>
        <taxon>Viridiplantae</taxon>
        <taxon>Streptophyta</taxon>
        <taxon>Embryophyta</taxon>
        <taxon>Tracheophyta</taxon>
        <taxon>Spermatophyta</taxon>
        <taxon>Magnoliopsida</taxon>
        <taxon>Ranunculales</taxon>
        <taxon>Papaveraceae</taxon>
        <taxon>Papaveroideae</taxon>
        <taxon>Papaver</taxon>
    </lineage>
</organism>
<evidence type="ECO:0000313" key="2">
    <source>
        <dbReference type="Proteomes" id="UP000316621"/>
    </source>
</evidence>
<dbReference type="EMBL" id="CM010716">
    <property type="protein sequence ID" value="RZC50159.1"/>
    <property type="molecule type" value="Genomic_DNA"/>
</dbReference>
<evidence type="ECO:0000313" key="1">
    <source>
        <dbReference type="EMBL" id="RZC50159.1"/>
    </source>
</evidence>
<dbReference type="Proteomes" id="UP000316621">
    <property type="component" value="Chromosome 2"/>
</dbReference>
<accession>A0A4Y7IRP0</accession>
<sequence>MIKMMKKMRLVERWKDYAKVPRTENLGKAGLVRERSFGTTKDRMRYIEQCVNSREVTIFTCGGYVICEHGGQWRALKDEVLRSCFVLGRESSCKRSVHGLKMHRCCLFGFHSLH</sequence>
<keyword evidence="2" id="KW-1185">Reference proteome</keyword>
<dbReference type="STRING" id="3469.A0A4Y7IRP0"/>
<reference evidence="1 2" key="1">
    <citation type="journal article" date="2018" name="Science">
        <title>The opium poppy genome and morphinan production.</title>
        <authorList>
            <person name="Guo L."/>
            <person name="Winzer T."/>
            <person name="Yang X."/>
            <person name="Li Y."/>
            <person name="Ning Z."/>
            <person name="He Z."/>
            <person name="Teodor R."/>
            <person name="Lu Y."/>
            <person name="Bowser T.A."/>
            <person name="Graham I.A."/>
            <person name="Ye K."/>
        </authorList>
    </citation>
    <scope>NUCLEOTIDE SEQUENCE [LARGE SCALE GENOMIC DNA]</scope>
    <source>
        <strain evidence="2">cv. HN1</strain>
        <tissue evidence="1">Leaves</tissue>
    </source>
</reference>
<name>A0A4Y7IRP0_PAPSO</name>
<dbReference type="Gramene" id="RZC50159">
    <property type="protein sequence ID" value="RZC50159"/>
    <property type="gene ID" value="C5167_018587"/>
</dbReference>
<proteinExistence type="predicted"/>